<dbReference type="GO" id="GO:0000155">
    <property type="term" value="F:phosphorelay sensor kinase activity"/>
    <property type="evidence" value="ECO:0007669"/>
    <property type="project" value="InterPro"/>
</dbReference>
<feature type="transmembrane region" description="Helical" evidence="1">
    <location>
        <begin position="94"/>
        <end position="114"/>
    </location>
</feature>
<comment type="caution">
    <text evidence="3">The sequence shown here is derived from an EMBL/GenBank/DDBJ whole genome shotgun (WGS) entry which is preliminary data.</text>
</comment>
<dbReference type="PANTHER" id="PTHR34220:SF7">
    <property type="entry name" value="SENSOR HISTIDINE KINASE YPDA"/>
    <property type="match status" value="1"/>
</dbReference>
<evidence type="ECO:0000313" key="4">
    <source>
        <dbReference type="Proteomes" id="UP000323866"/>
    </source>
</evidence>
<reference evidence="3 4" key="2">
    <citation type="submission" date="2019-09" db="EMBL/GenBank/DDBJ databases">
        <title>A bacterium isolated from glacier soil.</title>
        <authorList>
            <person name="Liu Q."/>
        </authorList>
    </citation>
    <scope>NUCLEOTIDE SEQUENCE [LARGE SCALE GENOMIC DNA]</scope>
    <source>
        <strain evidence="3 4">MDT1-10-3</strain>
    </source>
</reference>
<keyword evidence="1" id="KW-0812">Transmembrane</keyword>
<dbReference type="Proteomes" id="UP000323866">
    <property type="component" value="Unassembled WGS sequence"/>
</dbReference>
<dbReference type="Pfam" id="PF06580">
    <property type="entry name" value="His_kinase"/>
    <property type="match status" value="1"/>
</dbReference>
<dbReference type="OrthoDB" id="9792992at2"/>
<feature type="transmembrane region" description="Helical" evidence="1">
    <location>
        <begin position="126"/>
        <end position="146"/>
    </location>
</feature>
<protein>
    <recommendedName>
        <fullName evidence="2">Signal transduction histidine kinase internal region domain-containing protein</fullName>
    </recommendedName>
</protein>
<dbReference type="InterPro" id="IPR050640">
    <property type="entry name" value="Bact_2-comp_sensor_kinase"/>
</dbReference>
<dbReference type="AlphaFoldDB" id="A0A5M8QBS6"/>
<proteinExistence type="predicted"/>
<dbReference type="PANTHER" id="PTHR34220">
    <property type="entry name" value="SENSOR HISTIDINE KINASE YPDA"/>
    <property type="match status" value="1"/>
</dbReference>
<organism evidence="3 4">
    <name type="scientific">Rufibacter glacialis</name>
    <dbReference type="NCBI Taxonomy" id="1259555"/>
    <lineage>
        <taxon>Bacteria</taxon>
        <taxon>Pseudomonadati</taxon>
        <taxon>Bacteroidota</taxon>
        <taxon>Cytophagia</taxon>
        <taxon>Cytophagales</taxon>
        <taxon>Hymenobacteraceae</taxon>
        <taxon>Rufibacter</taxon>
    </lineage>
</organism>
<dbReference type="EMBL" id="VKKZ01000021">
    <property type="protein sequence ID" value="KAA6433419.1"/>
    <property type="molecule type" value="Genomic_DNA"/>
</dbReference>
<name>A0A5M8QBS6_9BACT</name>
<keyword evidence="1" id="KW-0472">Membrane</keyword>
<sequence length="353" mass="40587">MKLNNFLRLSIWQQALLHGFLVWFLFNLYDSGAYAYRVATEGHFLFLAEGAPLTTWNRFLSANFDSGGFILVITPFLVEVNYHLVLKRRGVRAYILASVLLALGVVLGVLFVWWKGGISFNLRLHAMQFIVPFLLLLAYSFFYALVRYAFNQKLRQVETSSQHTQAELDALKAQLNPHFFFNTLNNLYGTALQEKAEKTAQSVAQLSGIMRYVLTEAQQNFTDVSHELRFLEEYLQLQRIRLPDRANMSLQTDIMYDGQPASIAPLLLIPFVENAFKYGISLEQNCFVRLRAEVKGRKLDLLVENQLLPERQTDHGAGIAHVRKRLELLYPRRHQLQISQNGTFTVSLHLDLS</sequence>
<gene>
    <name evidence="3" type="ORF">FOE74_13165</name>
</gene>
<reference evidence="3 4" key="1">
    <citation type="submission" date="2019-07" db="EMBL/GenBank/DDBJ databases">
        <authorList>
            <person name="Qu J.-H."/>
        </authorList>
    </citation>
    <scope>NUCLEOTIDE SEQUENCE [LARGE SCALE GENOMIC DNA]</scope>
    <source>
        <strain evidence="3 4">MDT1-10-3</strain>
    </source>
</reference>
<evidence type="ECO:0000313" key="3">
    <source>
        <dbReference type="EMBL" id="KAA6433419.1"/>
    </source>
</evidence>
<evidence type="ECO:0000256" key="1">
    <source>
        <dbReference type="SAM" id="Phobius"/>
    </source>
</evidence>
<accession>A0A5M8QBS6</accession>
<dbReference type="GO" id="GO:0016020">
    <property type="term" value="C:membrane"/>
    <property type="evidence" value="ECO:0007669"/>
    <property type="project" value="InterPro"/>
</dbReference>
<evidence type="ECO:0000259" key="2">
    <source>
        <dbReference type="Pfam" id="PF06580"/>
    </source>
</evidence>
<dbReference type="InterPro" id="IPR010559">
    <property type="entry name" value="Sig_transdc_His_kin_internal"/>
</dbReference>
<feature type="domain" description="Signal transduction histidine kinase internal region" evidence="2">
    <location>
        <begin position="166"/>
        <end position="245"/>
    </location>
</feature>
<feature type="transmembrane region" description="Helical" evidence="1">
    <location>
        <begin position="59"/>
        <end position="82"/>
    </location>
</feature>
<keyword evidence="1" id="KW-1133">Transmembrane helix</keyword>